<accession>A0ABV0MQB4</accession>
<feature type="signal peptide" evidence="1">
    <location>
        <begin position="1"/>
        <end position="23"/>
    </location>
</feature>
<comment type="caution">
    <text evidence="2">The sequence shown here is derived from an EMBL/GenBank/DDBJ whole genome shotgun (WGS) entry which is preliminary data.</text>
</comment>
<protein>
    <submittedName>
        <fullName evidence="2">Uncharacterized protein</fullName>
    </submittedName>
</protein>
<evidence type="ECO:0000313" key="3">
    <source>
        <dbReference type="Proteomes" id="UP001476798"/>
    </source>
</evidence>
<dbReference type="Proteomes" id="UP001476798">
    <property type="component" value="Unassembled WGS sequence"/>
</dbReference>
<evidence type="ECO:0000313" key="2">
    <source>
        <dbReference type="EMBL" id="MEQ2161296.1"/>
    </source>
</evidence>
<dbReference type="EMBL" id="JAHRIO010010434">
    <property type="protein sequence ID" value="MEQ2161296.1"/>
    <property type="molecule type" value="Genomic_DNA"/>
</dbReference>
<proteinExistence type="predicted"/>
<name>A0ABV0MQB4_9TELE</name>
<evidence type="ECO:0000256" key="1">
    <source>
        <dbReference type="SAM" id="SignalP"/>
    </source>
</evidence>
<sequence length="215" mass="23551">MTPLPAVAALLLELSSIIQEAASVKGLFRSPVPHQPVAQTRYGLVSRLVVGQRPVPPFKHGKLVMKFADRAHQCAFQAAAVMNNTTLLAFGISKKAEEADLPEELKSFVCKAADAILNMCATSAACSSRIAAWSTLVQRATWLCLSPSMLEDLQKDMLEGPITPDAVFGYPSWRSHRKLMRSQRPLACLSDQPFSQQLLRAHSPHRVGLHPLNCL</sequence>
<gene>
    <name evidence="2" type="ORF">GOODEAATRI_008293</name>
</gene>
<organism evidence="2 3">
    <name type="scientific">Goodea atripinnis</name>
    <dbReference type="NCBI Taxonomy" id="208336"/>
    <lineage>
        <taxon>Eukaryota</taxon>
        <taxon>Metazoa</taxon>
        <taxon>Chordata</taxon>
        <taxon>Craniata</taxon>
        <taxon>Vertebrata</taxon>
        <taxon>Euteleostomi</taxon>
        <taxon>Actinopterygii</taxon>
        <taxon>Neopterygii</taxon>
        <taxon>Teleostei</taxon>
        <taxon>Neoteleostei</taxon>
        <taxon>Acanthomorphata</taxon>
        <taxon>Ovalentaria</taxon>
        <taxon>Atherinomorphae</taxon>
        <taxon>Cyprinodontiformes</taxon>
        <taxon>Goodeidae</taxon>
        <taxon>Goodea</taxon>
    </lineage>
</organism>
<keyword evidence="3" id="KW-1185">Reference proteome</keyword>
<feature type="chain" id="PRO_5047418081" evidence="1">
    <location>
        <begin position="24"/>
        <end position="215"/>
    </location>
</feature>
<reference evidence="2 3" key="1">
    <citation type="submission" date="2021-06" db="EMBL/GenBank/DDBJ databases">
        <authorList>
            <person name="Palmer J.M."/>
        </authorList>
    </citation>
    <scope>NUCLEOTIDE SEQUENCE [LARGE SCALE GENOMIC DNA]</scope>
    <source>
        <strain evidence="2 3">GA_2019</strain>
        <tissue evidence="2">Muscle</tissue>
    </source>
</reference>
<keyword evidence="1" id="KW-0732">Signal</keyword>